<feature type="compositionally biased region" description="Low complexity" evidence="1">
    <location>
        <begin position="941"/>
        <end position="950"/>
    </location>
</feature>
<dbReference type="EMBL" id="KV918830">
    <property type="protein sequence ID" value="OSX77717.1"/>
    <property type="molecule type" value="Genomic_DNA"/>
</dbReference>
<gene>
    <name evidence="2" type="ORF">BU14_0136s0014</name>
</gene>
<feature type="compositionally biased region" description="Pro residues" evidence="1">
    <location>
        <begin position="951"/>
        <end position="961"/>
    </location>
</feature>
<feature type="compositionally biased region" description="Polar residues" evidence="1">
    <location>
        <begin position="580"/>
        <end position="608"/>
    </location>
</feature>
<feature type="compositionally biased region" description="Basic and acidic residues" evidence="1">
    <location>
        <begin position="424"/>
        <end position="446"/>
    </location>
</feature>
<name>A0A1X6PA59_PORUM</name>
<feature type="compositionally biased region" description="Basic residues" evidence="1">
    <location>
        <begin position="972"/>
        <end position="985"/>
    </location>
</feature>
<protein>
    <submittedName>
        <fullName evidence="2">Uncharacterized protein</fullName>
    </submittedName>
</protein>
<feature type="compositionally biased region" description="Basic residues" evidence="1">
    <location>
        <begin position="561"/>
        <end position="576"/>
    </location>
</feature>
<feature type="region of interest" description="Disordered" evidence="1">
    <location>
        <begin position="424"/>
        <end position="471"/>
    </location>
</feature>
<feature type="compositionally biased region" description="Basic and acidic residues" evidence="1">
    <location>
        <begin position="163"/>
        <end position="177"/>
    </location>
</feature>
<evidence type="ECO:0000313" key="3">
    <source>
        <dbReference type="Proteomes" id="UP000218209"/>
    </source>
</evidence>
<feature type="region of interest" description="Disordered" evidence="1">
    <location>
        <begin position="137"/>
        <end position="177"/>
    </location>
</feature>
<proteinExistence type="predicted"/>
<feature type="compositionally biased region" description="Polar residues" evidence="1">
    <location>
        <begin position="890"/>
        <end position="903"/>
    </location>
</feature>
<feature type="region of interest" description="Disordered" evidence="1">
    <location>
        <begin position="31"/>
        <end position="67"/>
    </location>
</feature>
<sequence length="1031" mass="112042">MLHGGAPPAASPACRWLSDASPPRRWRAAISGRRRSAPGRLRAAPSRVRAFGSGAANPCTTPDAVAGGDTRTAPPATGPTMCNGLAQLRLYRRGRQALRHRRRVSERRRIGSSGRRGGAATPAYLAARVVLCGPHRRRRDGADNQWPPRRRAAQKTGTRPWRGRLEHPRGDGGRRCQHGADRYQSACVLNIRAAAPFARQAIITPPPPIPTPPPTLVGSALKIDANRCCGRASAAAGRHRRSALIGDSGCRGGAASLRRGDASVLGAARRWRRDGAGNAHSSVAVAVAAARGRQRPWRRTSAAAGRRRRCALVGGSGRRGGAATPASLAPHVGCRGTAPAVRTRRRQWPSPWRGDASILGAARWRRRDGAGGARSSAALAVAAARKRQLHRSCAAQKRSLWRLRDDAWRGSTRPFTCRFDRKRDGARETETETKERWQVRTKERRVALRRPSKNTAASKHSENQSSNSSTFSAMRWNWPKICRKVKRPTAAAISCMGLSKSCALAWTRSYTCFLSSANTSSTGIKLGEHCKKRHQASDVCAGPSTTTAIIVLVLGTVRGSRSSRSHRSPRNVRPKFRYTSPPSVLRGTNRSTWSRKNATGSNSTSNFTARTRSSLRMAASACEFFISGSCHTEPVAASARRQRSIECVGQPMMTATSSIEYPSSQSCSAWSRCSSENMAFVGQARRCRGGAVAVDGKERGGRLGGSAVDGKERGGRLRARAVHGTERGGRLGGSAVDGKERGGRLSVRTVHGTERGGRPGYTTAASVMAAPSVNWHVVPVLVAALPTVSHAWAQEDMQWDMQPCELRNLEYPTYRRRPSATSIRRSRRSALLFLFRVVAVDVARTTPRPYPCLIFIALRGWSASTITHRMSIMEPRGSLPSDMSDEMVGTNRNGIGGLSNSADPTAALVEVGRIPPRPPPSSSRLRWPRSSSRRHPPSSPRPASLSLGPLRPSPEPPPSSPRPLTTVTLLHSPRRINQCRRRSAFRRPPPSPPRPRSRPLPSWSPTIASELLLRGRPCLRRLSDERFFAPV</sequence>
<evidence type="ECO:0000256" key="1">
    <source>
        <dbReference type="SAM" id="MobiDB-lite"/>
    </source>
</evidence>
<evidence type="ECO:0000313" key="2">
    <source>
        <dbReference type="EMBL" id="OSX77717.1"/>
    </source>
</evidence>
<accession>A0A1X6PA59</accession>
<feature type="region of interest" description="Disordered" evidence="1">
    <location>
        <begin position="875"/>
        <end position="1004"/>
    </location>
</feature>
<feature type="region of interest" description="Disordered" evidence="1">
    <location>
        <begin position="98"/>
        <end position="119"/>
    </location>
</feature>
<dbReference type="AlphaFoldDB" id="A0A1X6PA59"/>
<dbReference type="Proteomes" id="UP000218209">
    <property type="component" value="Unassembled WGS sequence"/>
</dbReference>
<organism evidence="2 3">
    <name type="scientific">Porphyra umbilicalis</name>
    <name type="common">Purple laver</name>
    <name type="synonym">Red alga</name>
    <dbReference type="NCBI Taxonomy" id="2786"/>
    <lineage>
        <taxon>Eukaryota</taxon>
        <taxon>Rhodophyta</taxon>
        <taxon>Bangiophyceae</taxon>
        <taxon>Bangiales</taxon>
        <taxon>Bangiaceae</taxon>
        <taxon>Porphyra</taxon>
    </lineage>
</organism>
<feature type="region of interest" description="Disordered" evidence="1">
    <location>
        <begin position="560"/>
        <end position="608"/>
    </location>
</feature>
<reference evidence="2 3" key="1">
    <citation type="submission" date="2017-03" db="EMBL/GenBank/DDBJ databases">
        <title>WGS assembly of Porphyra umbilicalis.</title>
        <authorList>
            <person name="Brawley S.H."/>
            <person name="Blouin N.A."/>
            <person name="Ficko-Blean E."/>
            <person name="Wheeler G.L."/>
            <person name="Lohr M."/>
            <person name="Goodson H.V."/>
            <person name="Jenkins J.W."/>
            <person name="Blaby-Haas C.E."/>
            <person name="Helliwell K.E."/>
            <person name="Chan C."/>
            <person name="Marriage T."/>
            <person name="Bhattacharya D."/>
            <person name="Klein A.S."/>
            <person name="Badis Y."/>
            <person name="Brodie J."/>
            <person name="Cao Y."/>
            <person name="Collen J."/>
            <person name="Dittami S.M."/>
            <person name="Gachon C.M."/>
            <person name="Green B.R."/>
            <person name="Karpowicz S."/>
            <person name="Kim J.W."/>
            <person name="Kudahl U."/>
            <person name="Lin S."/>
            <person name="Michel G."/>
            <person name="Mittag M."/>
            <person name="Olson B.J."/>
            <person name="Pangilinan J."/>
            <person name="Peng Y."/>
            <person name="Qiu H."/>
            <person name="Shu S."/>
            <person name="Singer J.T."/>
            <person name="Smith A.G."/>
            <person name="Sprecher B.N."/>
            <person name="Wagner V."/>
            <person name="Wang W."/>
            <person name="Wang Z.-Y."/>
            <person name="Yan J."/>
            <person name="Yarish C."/>
            <person name="Zoeuner-Riek S."/>
            <person name="Zhuang Y."/>
            <person name="Zou Y."/>
            <person name="Lindquist E.A."/>
            <person name="Grimwood J."/>
            <person name="Barry K."/>
            <person name="Rokhsar D.S."/>
            <person name="Schmutz J."/>
            <person name="Stiller J.W."/>
            <person name="Grossman A.R."/>
            <person name="Prochnik S.E."/>
        </authorList>
    </citation>
    <scope>NUCLEOTIDE SEQUENCE [LARGE SCALE GENOMIC DNA]</scope>
    <source>
        <strain evidence="2">4086291</strain>
    </source>
</reference>
<keyword evidence="3" id="KW-1185">Reference proteome</keyword>